<keyword evidence="7" id="KW-0963">Cytoplasm</keyword>
<comment type="caution">
    <text evidence="7">Lacks conserved residue(s) required for the propagation of feature annotation.</text>
</comment>
<dbReference type="InterPro" id="IPR005761">
    <property type="entry name" value="UDP-N-AcMur-Glu-dNH2Pim_ligase"/>
</dbReference>
<dbReference type="SUPFAM" id="SSF53244">
    <property type="entry name" value="MurD-like peptide ligases, peptide-binding domain"/>
    <property type="match status" value="1"/>
</dbReference>
<name>C2M9A1_9PORP</name>
<evidence type="ECO:0000256" key="2">
    <source>
        <dbReference type="ARBA" id="ARBA00022618"/>
    </source>
</evidence>
<dbReference type="GO" id="GO:0071555">
    <property type="term" value="P:cell wall organization"/>
    <property type="evidence" value="ECO:0007669"/>
    <property type="project" value="UniProtKB-KW"/>
</dbReference>
<feature type="binding site" evidence="7">
    <location>
        <position position="200"/>
    </location>
    <ligand>
        <name>UDP-N-acetyl-alpha-D-muramoyl-L-alanyl-D-glutamate</name>
        <dbReference type="ChEBI" id="CHEBI:83900"/>
    </ligand>
</feature>
<dbReference type="UniPathway" id="UPA00219"/>
<evidence type="ECO:0000256" key="7">
    <source>
        <dbReference type="HAMAP-Rule" id="MF_00208"/>
    </source>
</evidence>
<proteinExistence type="inferred from homology"/>
<dbReference type="InterPro" id="IPR004101">
    <property type="entry name" value="Mur_ligase_C"/>
</dbReference>
<evidence type="ECO:0000256" key="1">
    <source>
        <dbReference type="ARBA" id="ARBA00005898"/>
    </source>
</evidence>
<feature type="binding site" evidence="7">
    <location>
        <begin position="123"/>
        <end position="129"/>
    </location>
    <ligand>
        <name>ATP</name>
        <dbReference type="ChEBI" id="CHEBI:30616"/>
    </ligand>
</feature>
<dbReference type="GO" id="GO:0005737">
    <property type="term" value="C:cytoplasm"/>
    <property type="evidence" value="ECO:0007669"/>
    <property type="project" value="UniProtKB-SubCell"/>
</dbReference>
<dbReference type="Gene3D" id="3.90.190.20">
    <property type="entry name" value="Mur ligase, C-terminal domain"/>
    <property type="match status" value="1"/>
</dbReference>
<accession>C2M9A1</accession>
<dbReference type="GO" id="GO:0008765">
    <property type="term" value="F:UDP-N-acetylmuramoylalanyl-D-glutamate-2,6-diaminopimelate ligase activity"/>
    <property type="evidence" value="ECO:0007669"/>
    <property type="project" value="UniProtKB-UniRule"/>
</dbReference>
<dbReference type="Proteomes" id="UP000003303">
    <property type="component" value="Unassembled WGS sequence"/>
</dbReference>
<comment type="cofactor">
    <cofactor evidence="7">
        <name>Mg(2+)</name>
        <dbReference type="ChEBI" id="CHEBI:18420"/>
    </cofactor>
</comment>
<dbReference type="EMBL" id="ACLR01000013">
    <property type="protein sequence ID" value="EEK17698.1"/>
    <property type="molecule type" value="Genomic_DNA"/>
</dbReference>
<dbReference type="Gene3D" id="3.40.1390.10">
    <property type="entry name" value="MurE/MurF, N-terminal domain"/>
    <property type="match status" value="1"/>
</dbReference>
<dbReference type="OrthoDB" id="9800958at2"/>
<evidence type="ECO:0000259" key="11">
    <source>
        <dbReference type="Pfam" id="PF08245"/>
    </source>
</evidence>
<evidence type="ECO:0000313" key="13">
    <source>
        <dbReference type="Proteomes" id="UP000003303"/>
    </source>
</evidence>
<dbReference type="EC" id="6.3.2.13" evidence="7"/>
<feature type="binding site" evidence="7">
    <location>
        <position position="467"/>
    </location>
    <ligand>
        <name>meso-2,6-diaminopimelate</name>
        <dbReference type="ChEBI" id="CHEBI:57791"/>
    </ligand>
</feature>
<keyword evidence="3 7" id="KW-0133">Cell shape</keyword>
<dbReference type="Pfam" id="PF01225">
    <property type="entry name" value="Mur_ligase"/>
    <property type="match status" value="1"/>
</dbReference>
<protein>
    <recommendedName>
        <fullName evidence="7">UDP-N-acetylmuramoyl-L-alanyl-D-glutamate--2,6-diaminopimelate ligase</fullName>
        <ecNumber evidence="7">6.3.2.13</ecNumber>
    </recommendedName>
    <alternativeName>
        <fullName evidence="7">Meso-A2pm-adding enzyme</fullName>
    </alternativeName>
    <alternativeName>
        <fullName evidence="7">Meso-diaminopimelate-adding enzyme</fullName>
    </alternativeName>
    <alternativeName>
        <fullName evidence="7">UDP-MurNAc-L-Ala-D-Glu:meso-diaminopimelate ligase</fullName>
    </alternativeName>
    <alternativeName>
        <fullName evidence="7">UDP-MurNAc-tripeptide synthetase</fullName>
    </alternativeName>
    <alternativeName>
        <fullName evidence="7">UDP-N-acetylmuramyl-tripeptide synthetase</fullName>
    </alternativeName>
</protein>
<feature type="binding site" evidence="7">
    <location>
        <position position="390"/>
    </location>
    <ligand>
        <name>meso-2,6-diaminopimelate</name>
        <dbReference type="ChEBI" id="CHEBI:57791"/>
    </ligand>
</feature>
<feature type="binding site" evidence="7">
    <location>
        <begin position="414"/>
        <end position="417"/>
    </location>
    <ligand>
        <name>meso-2,6-diaminopimelate</name>
        <dbReference type="ChEBI" id="CHEBI:57791"/>
    </ligand>
</feature>
<evidence type="ECO:0000256" key="4">
    <source>
        <dbReference type="ARBA" id="ARBA00022984"/>
    </source>
</evidence>
<evidence type="ECO:0000256" key="6">
    <source>
        <dbReference type="ARBA" id="ARBA00023316"/>
    </source>
</evidence>
<evidence type="ECO:0000259" key="9">
    <source>
        <dbReference type="Pfam" id="PF01225"/>
    </source>
</evidence>
<dbReference type="Pfam" id="PF02875">
    <property type="entry name" value="Mur_ligase_C"/>
    <property type="match status" value="1"/>
</dbReference>
<feature type="modified residue" description="N6-carboxylysine" evidence="7">
    <location>
        <position position="232"/>
    </location>
</feature>
<feature type="short sequence motif" description="Meso-diaminopimelate recognition motif" evidence="7">
    <location>
        <begin position="414"/>
        <end position="417"/>
    </location>
</feature>
<dbReference type="InterPro" id="IPR036615">
    <property type="entry name" value="Mur_ligase_C_dom_sf"/>
</dbReference>
<comment type="subcellular location">
    <subcellularLocation>
        <location evidence="7 8">Cytoplasm</location>
    </subcellularLocation>
</comment>
<gene>
    <name evidence="7 12" type="primary">murE</name>
    <name evidence="12" type="ORF">PORUE0001_1488</name>
</gene>
<keyword evidence="7" id="KW-0460">Magnesium</keyword>
<feature type="domain" description="Mur ligase central" evidence="11">
    <location>
        <begin position="121"/>
        <end position="317"/>
    </location>
</feature>
<feature type="domain" description="Mur ligase N-terminal catalytic" evidence="9">
    <location>
        <begin position="34"/>
        <end position="109"/>
    </location>
</feature>
<comment type="catalytic activity">
    <reaction evidence="7">
        <text>UDP-N-acetyl-alpha-D-muramoyl-L-alanyl-D-glutamate + meso-2,6-diaminopimelate + ATP = UDP-N-acetyl-alpha-D-muramoyl-L-alanyl-gamma-D-glutamyl-meso-2,6-diaminopimelate + ADP + phosphate + H(+)</text>
        <dbReference type="Rhea" id="RHEA:23676"/>
        <dbReference type="ChEBI" id="CHEBI:15378"/>
        <dbReference type="ChEBI" id="CHEBI:30616"/>
        <dbReference type="ChEBI" id="CHEBI:43474"/>
        <dbReference type="ChEBI" id="CHEBI:57791"/>
        <dbReference type="ChEBI" id="CHEBI:83900"/>
        <dbReference type="ChEBI" id="CHEBI:83905"/>
        <dbReference type="ChEBI" id="CHEBI:456216"/>
        <dbReference type="EC" id="6.3.2.13"/>
    </reaction>
</comment>
<dbReference type="NCBIfam" id="NF001126">
    <property type="entry name" value="PRK00139.1-4"/>
    <property type="match status" value="1"/>
</dbReference>
<keyword evidence="4 7" id="KW-0573">Peptidoglycan synthesis</keyword>
<dbReference type="eggNOG" id="COG0769">
    <property type="taxonomic scope" value="Bacteria"/>
</dbReference>
<comment type="PTM">
    <text evidence="7">Carboxylation is probably crucial for Mg(2+) binding and, consequently, for the gamma-phosphate positioning of ATP.</text>
</comment>
<dbReference type="PANTHER" id="PTHR23135">
    <property type="entry name" value="MUR LIGASE FAMILY MEMBER"/>
    <property type="match status" value="1"/>
</dbReference>
<evidence type="ECO:0000256" key="3">
    <source>
        <dbReference type="ARBA" id="ARBA00022960"/>
    </source>
</evidence>
<dbReference type="AlphaFoldDB" id="C2M9A1"/>
<evidence type="ECO:0000313" key="12">
    <source>
        <dbReference type="EMBL" id="EEK17698.1"/>
    </source>
</evidence>
<dbReference type="GO" id="GO:0005524">
    <property type="term" value="F:ATP binding"/>
    <property type="evidence" value="ECO:0007669"/>
    <property type="project" value="UniProtKB-UniRule"/>
</dbReference>
<feature type="binding site" evidence="7">
    <location>
        <position position="471"/>
    </location>
    <ligand>
        <name>meso-2,6-diaminopimelate</name>
        <dbReference type="ChEBI" id="CHEBI:57791"/>
    </ligand>
</feature>
<dbReference type="RefSeq" id="WP_007364465.1">
    <property type="nucleotide sequence ID" value="NZ_ACLR01000013.1"/>
</dbReference>
<dbReference type="HAMAP" id="MF_00208">
    <property type="entry name" value="MurE"/>
    <property type="match status" value="1"/>
</dbReference>
<dbReference type="InterPro" id="IPR036565">
    <property type="entry name" value="Mur-like_cat_sf"/>
</dbReference>
<comment type="pathway">
    <text evidence="7 8">Cell wall biogenesis; peptidoglycan biosynthesis.</text>
</comment>
<keyword evidence="13" id="KW-1185">Reference proteome</keyword>
<dbReference type="GO" id="GO:0009252">
    <property type="term" value="P:peptidoglycan biosynthetic process"/>
    <property type="evidence" value="ECO:0007669"/>
    <property type="project" value="UniProtKB-UniRule"/>
</dbReference>
<dbReference type="NCBIfam" id="TIGR01085">
    <property type="entry name" value="murE"/>
    <property type="match status" value="1"/>
</dbReference>
<sequence length="499" mass="55243">MNLKPLNNYIVALTEEHLLSQAHTGAVSTELCQVTSIEQDSRRASEGCIFVALRGVHVDGADYIPKALAAGCRIIVTEHPRPESLSDEVAWLTVTDTAKAIAVLASVYYDRPERQLTIVGVTGTNGKTTTATLCYQLWNWLGMRAALFSTVCIRIGDEEYPATHTTPDALELHRVMRDMVDAGCRYLFMEVSSHALVQQRVYGLPFALALFTNLTRDHLDYHGTMQAYIAAKKLLFDNLSPDAYALVNADDRNGSVMVQNCAAHLHTYAMRSHADYMSQLLGQYVDGSTLLLDNEEVEIKLVGSYNAYNVTAVYGVARLLLPDLDKSLILRGISSLEHVNGRFDLLASPRGYHVVVDYAHTPDALENLLKTVSELNASQVYVVVGAGGDRDMGKRPEMGRIAYNMCNCLYLTSDNPRSEDPQTIIDQMLEGIPQVERDQVYTNVSRRQAITDACAAAQRGDLVVIAGKGHETYQEIKGIKHHFDDKEVAQEIFAKEKLA</sequence>
<keyword evidence="7" id="KW-0547">Nucleotide-binding</keyword>
<dbReference type="InterPro" id="IPR035911">
    <property type="entry name" value="MurE/MurF_N"/>
</dbReference>
<feature type="binding site" evidence="7">
    <location>
        <position position="192"/>
    </location>
    <ligand>
        <name>UDP-N-acetyl-alpha-D-muramoyl-L-alanyl-D-glutamate</name>
        <dbReference type="ChEBI" id="CHEBI:83900"/>
    </ligand>
</feature>
<keyword evidence="6 7" id="KW-0961">Cell wall biogenesis/degradation</keyword>
<keyword evidence="7 12" id="KW-0436">Ligase</keyword>
<comment type="function">
    <text evidence="7">Catalyzes the addition of meso-diaminopimelic acid to the nucleotide precursor UDP-N-acetylmuramoyl-L-alanyl-D-glutamate (UMAG) in the biosynthesis of bacterial cell-wall peptidoglycan.</text>
</comment>
<evidence type="ECO:0000256" key="8">
    <source>
        <dbReference type="RuleBase" id="RU004135"/>
    </source>
</evidence>
<dbReference type="GO" id="GO:0051301">
    <property type="term" value="P:cell division"/>
    <property type="evidence" value="ECO:0007669"/>
    <property type="project" value="UniProtKB-KW"/>
</dbReference>
<dbReference type="GO" id="GO:0008360">
    <property type="term" value="P:regulation of cell shape"/>
    <property type="evidence" value="ECO:0007669"/>
    <property type="project" value="UniProtKB-KW"/>
</dbReference>
<evidence type="ECO:0000259" key="10">
    <source>
        <dbReference type="Pfam" id="PF02875"/>
    </source>
</evidence>
<dbReference type="Gene3D" id="3.40.1190.10">
    <property type="entry name" value="Mur-like, catalytic domain"/>
    <property type="match status" value="1"/>
</dbReference>
<dbReference type="PANTHER" id="PTHR23135:SF4">
    <property type="entry name" value="UDP-N-ACETYLMURAMOYL-L-ALANYL-D-GLUTAMATE--2,6-DIAMINOPIMELATE LIGASE MURE HOMOLOG, CHLOROPLASTIC"/>
    <property type="match status" value="1"/>
</dbReference>
<dbReference type="InterPro" id="IPR013221">
    <property type="entry name" value="Mur_ligase_cen"/>
</dbReference>
<dbReference type="SUPFAM" id="SSF63418">
    <property type="entry name" value="MurE/MurF N-terminal domain"/>
    <property type="match status" value="1"/>
</dbReference>
<dbReference type="InterPro" id="IPR000713">
    <property type="entry name" value="Mur_ligase_N"/>
</dbReference>
<organism evidence="12 13">
    <name type="scientific">Porphyromonas uenonis 60-3</name>
    <dbReference type="NCBI Taxonomy" id="596327"/>
    <lineage>
        <taxon>Bacteria</taxon>
        <taxon>Pseudomonadati</taxon>
        <taxon>Bacteroidota</taxon>
        <taxon>Bacteroidia</taxon>
        <taxon>Bacteroidales</taxon>
        <taxon>Porphyromonadaceae</taxon>
        <taxon>Porphyromonas</taxon>
    </lineage>
</organism>
<dbReference type="SUPFAM" id="SSF53623">
    <property type="entry name" value="MurD-like peptide ligases, catalytic domain"/>
    <property type="match status" value="1"/>
</dbReference>
<feature type="binding site" evidence="7">
    <location>
        <position position="41"/>
    </location>
    <ligand>
        <name>UDP-N-acetyl-alpha-D-muramoyl-L-alanyl-D-glutamate</name>
        <dbReference type="ChEBI" id="CHEBI:83900"/>
    </ligand>
</feature>
<dbReference type="STRING" id="596327.PORUE0001_1488"/>
<dbReference type="GO" id="GO:0000287">
    <property type="term" value="F:magnesium ion binding"/>
    <property type="evidence" value="ECO:0007669"/>
    <property type="project" value="UniProtKB-UniRule"/>
</dbReference>
<keyword evidence="5 7" id="KW-0131">Cell cycle</keyword>
<reference evidence="12 13" key="1">
    <citation type="submission" date="2009-04" db="EMBL/GenBank/DDBJ databases">
        <authorList>
            <person name="Sebastian Y."/>
            <person name="Madupu R."/>
            <person name="Durkin A.S."/>
            <person name="Torralba M."/>
            <person name="Methe B."/>
            <person name="Sutton G.G."/>
            <person name="Strausberg R.L."/>
            <person name="Nelson K.E."/>
        </authorList>
    </citation>
    <scope>NUCLEOTIDE SEQUENCE [LARGE SCALE GENOMIC DNA]</scope>
    <source>
        <strain evidence="12 13">60-3</strain>
    </source>
</reference>
<keyword evidence="2 7" id="KW-0132">Cell division</keyword>
<feature type="binding site" evidence="7">
    <location>
        <begin position="165"/>
        <end position="166"/>
    </location>
    <ligand>
        <name>UDP-N-acetyl-alpha-D-muramoyl-L-alanyl-D-glutamate</name>
        <dbReference type="ChEBI" id="CHEBI:83900"/>
    </ligand>
</feature>
<feature type="binding site" evidence="7">
    <location>
        <position position="198"/>
    </location>
    <ligand>
        <name>UDP-N-acetyl-alpha-D-muramoyl-L-alanyl-D-glutamate</name>
        <dbReference type="ChEBI" id="CHEBI:83900"/>
    </ligand>
</feature>
<evidence type="ECO:0000256" key="5">
    <source>
        <dbReference type="ARBA" id="ARBA00023306"/>
    </source>
</evidence>
<keyword evidence="7" id="KW-0067">ATP-binding</keyword>
<feature type="domain" description="Mur ligase C-terminal" evidence="10">
    <location>
        <begin position="341"/>
        <end position="469"/>
    </location>
</feature>
<comment type="similarity">
    <text evidence="1 7">Belongs to the MurCDEF family. MurE subfamily.</text>
</comment>
<dbReference type="Pfam" id="PF08245">
    <property type="entry name" value="Mur_ligase_M"/>
    <property type="match status" value="1"/>
</dbReference>
<comment type="caution">
    <text evidence="12">The sequence shown here is derived from an EMBL/GenBank/DDBJ whole genome shotgun (WGS) entry which is preliminary data.</text>
</comment>